<dbReference type="EMBL" id="QUBR01000001">
    <property type="protein sequence ID" value="REK72097.1"/>
    <property type="molecule type" value="Genomic_DNA"/>
</dbReference>
<dbReference type="RefSeq" id="WP_119702232.1">
    <property type="nucleotide sequence ID" value="NZ_JBHSOI010000001.1"/>
</dbReference>
<dbReference type="Gene3D" id="3.40.1520.20">
    <property type="match status" value="1"/>
</dbReference>
<comment type="caution">
    <text evidence="1">The sequence shown here is derived from an EMBL/GenBank/DDBJ whole genome shotgun (WGS) entry which is preliminary data.</text>
</comment>
<name>A0A371P836_9ACTN</name>
<organism evidence="1 2">
    <name type="scientific">Aeromicrobium endophyticum</name>
    <dbReference type="NCBI Taxonomy" id="2292704"/>
    <lineage>
        <taxon>Bacteria</taxon>
        <taxon>Bacillati</taxon>
        <taxon>Actinomycetota</taxon>
        <taxon>Actinomycetes</taxon>
        <taxon>Propionibacteriales</taxon>
        <taxon>Nocardioidaceae</taxon>
        <taxon>Aeromicrobium</taxon>
    </lineage>
</organism>
<evidence type="ECO:0000313" key="1">
    <source>
        <dbReference type="EMBL" id="REK72097.1"/>
    </source>
</evidence>
<evidence type="ECO:0008006" key="3">
    <source>
        <dbReference type="Google" id="ProtNLM"/>
    </source>
</evidence>
<accession>A0A371P836</accession>
<reference evidence="1 2" key="1">
    <citation type="submission" date="2018-08" db="EMBL/GenBank/DDBJ databases">
        <title>Aeromicrobium sp. M2KJ-4, whole genome shotgun sequence.</title>
        <authorList>
            <person name="Tuo L."/>
        </authorList>
    </citation>
    <scope>NUCLEOTIDE SEQUENCE [LARGE SCALE GENOMIC DNA]</scope>
    <source>
        <strain evidence="1 2">M2KJ-4</strain>
    </source>
</reference>
<gene>
    <name evidence="1" type="ORF">DX116_00110</name>
</gene>
<evidence type="ECO:0000313" key="2">
    <source>
        <dbReference type="Proteomes" id="UP000265581"/>
    </source>
</evidence>
<keyword evidence="2" id="KW-1185">Reference proteome</keyword>
<dbReference type="OrthoDB" id="3748484at2"/>
<dbReference type="AlphaFoldDB" id="A0A371P836"/>
<dbReference type="Proteomes" id="UP000265581">
    <property type="component" value="Unassembled WGS sequence"/>
</dbReference>
<sequence>MSDSHPERPAAQLRRLKVLVVAVATCLAAVVVAGAVLGSRSVATDLGDRSRTALAAADLADVQVSFSGREAELSGGNDVEARLAASLVEALPGVRRVDVERPSRHRTPGAAWLELDRAGDDVQIRGDVPSADQAAALKVAVATTLRTTVTGDVAVDGSVGAAPWADAVPAVLEIVAGVEALDLEVPGDGTVRLGGQVADATTRTRVVEQVAQAVPGLRLVESLRLATVPRKGA</sequence>
<proteinExistence type="predicted"/>
<protein>
    <recommendedName>
        <fullName evidence="3">BON domain-containing protein</fullName>
    </recommendedName>
</protein>